<evidence type="ECO:0000313" key="2">
    <source>
        <dbReference type="Proteomes" id="UP000249754"/>
    </source>
</evidence>
<dbReference type="Proteomes" id="UP000249754">
    <property type="component" value="Unassembled WGS sequence"/>
</dbReference>
<name>A0A327TB61_9SPHI</name>
<dbReference type="RefSeq" id="WP_111632057.1">
    <property type="nucleotide sequence ID" value="NZ_QLLR01000001.1"/>
</dbReference>
<evidence type="ECO:0000313" key="1">
    <source>
        <dbReference type="EMBL" id="RAJ37344.1"/>
    </source>
</evidence>
<accession>A0A327TB61</accession>
<reference evidence="1 2" key="1">
    <citation type="submission" date="2018-06" db="EMBL/GenBank/DDBJ databases">
        <title>Genomic Encyclopedia of Archaeal and Bacterial Type Strains, Phase II (KMG-II): from individual species to whole genera.</title>
        <authorList>
            <person name="Goeker M."/>
        </authorList>
    </citation>
    <scope>NUCLEOTIDE SEQUENCE [LARGE SCALE GENOMIC DNA]</scope>
    <source>
        <strain evidence="1 2">DSM 14825</strain>
    </source>
</reference>
<dbReference type="EMBL" id="QLLR01000001">
    <property type="protein sequence ID" value="RAJ37344.1"/>
    <property type="molecule type" value="Genomic_DNA"/>
</dbReference>
<comment type="caution">
    <text evidence="1">The sequence shown here is derived from an EMBL/GenBank/DDBJ whole genome shotgun (WGS) entry which is preliminary data.</text>
</comment>
<organism evidence="1 2">
    <name type="scientific">Pedobacter cryoconitis</name>
    <dbReference type="NCBI Taxonomy" id="188932"/>
    <lineage>
        <taxon>Bacteria</taxon>
        <taxon>Pseudomonadati</taxon>
        <taxon>Bacteroidota</taxon>
        <taxon>Sphingobacteriia</taxon>
        <taxon>Sphingobacteriales</taxon>
        <taxon>Sphingobacteriaceae</taxon>
        <taxon>Pedobacter</taxon>
    </lineage>
</organism>
<dbReference type="AlphaFoldDB" id="A0A327TB61"/>
<sequence length="150" mass="17326">MKRAIIVVLIILIAIFSVLFLNNFFHGVYQTTEYGYKVKLTAQESTLEKQLATNYKCDVSFTHSGPAIAKNRTNGTFYVILESKKKDFLESYCLKDSLFLDSLSKSIAKKVYSAISHKNNYDKIHIFYRESRDSEYCNKLIEIPTKDLID</sequence>
<gene>
    <name evidence="1" type="ORF">LY11_00420</name>
</gene>
<proteinExistence type="predicted"/>
<protein>
    <submittedName>
        <fullName evidence="1">Uncharacterized protein</fullName>
    </submittedName>
</protein>